<dbReference type="PANTHER" id="PTHR34978:SF3">
    <property type="entry name" value="SLR0241 PROTEIN"/>
    <property type="match status" value="1"/>
</dbReference>
<name>M7Y3I0_9BACT</name>
<feature type="transmembrane region" description="Helical" evidence="1">
    <location>
        <begin position="30"/>
        <end position="49"/>
    </location>
</feature>
<evidence type="ECO:0000256" key="1">
    <source>
        <dbReference type="SAM" id="Phobius"/>
    </source>
</evidence>
<dbReference type="CDD" id="cd07341">
    <property type="entry name" value="M56_BlaR1_MecR1_like"/>
    <property type="match status" value="1"/>
</dbReference>
<keyword evidence="4" id="KW-1185">Reference proteome</keyword>
<dbReference type="AlphaFoldDB" id="M7Y3I0"/>
<feature type="transmembrane region" description="Helical" evidence="1">
    <location>
        <begin position="195"/>
        <end position="214"/>
    </location>
</feature>
<dbReference type="STRING" id="1239962.C943_02052"/>
<feature type="domain" description="Peptidase M56" evidence="2">
    <location>
        <begin position="152"/>
        <end position="274"/>
    </location>
</feature>
<protein>
    <recommendedName>
        <fullName evidence="2">Peptidase M56 domain-containing protein</fullName>
    </recommendedName>
</protein>
<keyword evidence="1" id="KW-0812">Transmembrane</keyword>
<keyword evidence="1" id="KW-1133">Transmembrane helix</keyword>
<dbReference type="InterPro" id="IPR052173">
    <property type="entry name" value="Beta-lactam_resp_regulator"/>
</dbReference>
<evidence type="ECO:0000313" key="3">
    <source>
        <dbReference type="EMBL" id="EMS31781.1"/>
    </source>
</evidence>
<organism evidence="3 4">
    <name type="scientific">Mariniradius saccharolyticus AK6</name>
    <dbReference type="NCBI Taxonomy" id="1239962"/>
    <lineage>
        <taxon>Bacteria</taxon>
        <taxon>Pseudomonadati</taxon>
        <taxon>Bacteroidota</taxon>
        <taxon>Cytophagia</taxon>
        <taxon>Cytophagales</taxon>
        <taxon>Cyclobacteriaceae</taxon>
        <taxon>Mariniradius</taxon>
    </lineage>
</organism>
<dbReference type="OrthoDB" id="1522859at2"/>
<proteinExistence type="predicted"/>
<dbReference type="InParanoid" id="M7Y3I0"/>
<dbReference type="Pfam" id="PF05569">
    <property type="entry name" value="Peptidase_M56"/>
    <property type="match status" value="1"/>
</dbReference>
<dbReference type="RefSeq" id="WP_008630551.1">
    <property type="nucleotide sequence ID" value="NZ_AMZY02000018.1"/>
</dbReference>
<gene>
    <name evidence="3" type="ORF">C943_02052</name>
</gene>
<accession>M7Y3I0</accession>
<dbReference type="InterPro" id="IPR008756">
    <property type="entry name" value="Peptidase_M56"/>
</dbReference>
<feature type="transmembrane region" description="Helical" evidence="1">
    <location>
        <begin position="6"/>
        <end position="23"/>
    </location>
</feature>
<feature type="transmembrane region" description="Helical" evidence="1">
    <location>
        <begin position="145"/>
        <end position="163"/>
    </location>
</feature>
<evidence type="ECO:0000313" key="4">
    <source>
        <dbReference type="Proteomes" id="UP000010953"/>
    </source>
</evidence>
<comment type="caution">
    <text evidence="3">The sequence shown here is derived from an EMBL/GenBank/DDBJ whole genome shotgun (WGS) entry which is preliminary data.</text>
</comment>
<dbReference type="EMBL" id="AMZY02000018">
    <property type="protein sequence ID" value="EMS31781.1"/>
    <property type="molecule type" value="Genomic_DNA"/>
</dbReference>
<feature type="transmembrane region" description="Helical" evidence="1">
    <location>
        <begin position="107"/>
        <end position="125"/>
    </location>
</feature>
<reference evidence="3" key="1">
    <citation type="submission" date="2013-01" db="EMBL/GenBank/DDBJ databases">
        <title>Genome assembly of Mariniradius saccharolyticus AK6.</title>
        <authorList>
            <person name="Vaidya B."/>
            <person name="Khatri I."/>
            <person name="Tanuku N.R.S."/>
            <person name="Subramanian S."/>
            <person name="Pinnaka A."/>
        </authorList>
    </citation>
    <scope>NUCLEOTIDE SEQUENCE [LARGE SCALE GENOMIC DNA]</scope>
    <source>
        <strain evidence="3">AK6</strain>
    </source>
</reference>
<dbReference type="eggNOG" id="COG4219">
    <property type="taxonomic scope" value="Bacteria"/>
</dbReference>
<keyword evidence="1" id="KW-0472">Membrane</keyword>
<evidence type="ECO:0000259" key="2">
    <source>
        <dbReference type="Pfam" id="PF05569"/>
    </source>
</evidence>
<dbReference type="PANTHER" id="PTHR34978">
    <property type="entry name" value="POSSIBLE SENSOR-TRANSDUCER PROTEIN BLAR"/>
    <property type="match status" value="1"/>
</dbReference>
<feature type="transmembrane region" description="Helical" evidence="1">
    <location>
        <begin position="285"/>
        <end position="304"/>
    </location>
</feature>
<dbReference type="Proteomes" id="UP000010953">
    <property type="component" value="Unassembled WGS sequence"/>
</dbReference>
<sequence length="568" mass="65496">MISFLLLSTLALVLFLLFYQLVLEREKMFVFNRYFLLFTLALGFLIPFVELSKPFAPQRPVEILKASIDGFATPELEGANSTVISVPEDQVHRIVNQPDLGVNGTQVLIGIYLLGLGFFLGRFAYQLFTISKTIRTAEKLKQSGYTIVLMSVPIQPFAFWKYLFLSKDAYEHGQLEPDIISHELCHIREKHTLDIILIEFLKVVFWFNPVFLLYKRYIQLNHEYLADDAVIRQSGKVVDYQRLLLSKVNANDIYSAGFGSAFHFSETKRRLIMIGKQANPARIKWLQFAAAILVLTVLLGLSPAKYDGTWNMQATALSEQTGDYEAILTAAMEPENPYVLSLARLDIGALKRAYDQVPPEQRGNITEFPFLEGLAYEKLLELKGSDRASNVWFLYQTPPEKQVISNEVFENWKKSKGLELEIDGQKKEVNALDSHKPSDFALFEVRGIEERGFLKRRRYSVKLSTHAYYDAQFIRKPKKLNEVTLQLVDGERYVVYYAMSWVKMNEETKELEEYWPENYEASILHAFQMLDPKELELRKNSVIYDIGKQFSITVEKGKTKFFLSFSTI</sequence>